<evidence type="ECO:0000313" key="2">
    <source>
        <dbReference type="Proteomes" id="UP001597369"/>
    </source>
</evidence>
<dbReference type="RefSeq" id="WP_229957686.1">
    <property type="nucleotide sequence ID" value="NZ_JAJJWI010000001.1"/>
</dbReference>
<dbReference type="InterPro" id="IPR009097">
    <property type="entry name" value="Cyclic_Pdiesterase"/>
</dbReference>
<proteinExistence type="predicted"/>
<reference evidence="2" key="1">
    <citation type="journal article" date="2019" name="Int. J. Syst. Evol. Microbiol.">
        <title>The Global Catalogue of Microorganisms (GCM) 10K type strain sequencing project: providing services to taxonomists for standard genome sequencing and annotation.</title>
        <authorList>
            <consortium name="The Broad Institute Genomics Platform"/>
            <consortium name="The Broad Institute Genome Sequencing Center for Infectious Disease"/>
            <person name="Wu L."/>
            <person name="Ma J."/>
        </authorList>
    </citation>
    <scope>NUCLEOTIDE SEQUENCE [LARGE SCALE GENOMIC DNA]</scope>
    <source>
        <strain evidence="2">JCM 16545</strain>
    </source>
</reference>
<name>A0ABW4X405_9BACT</name>
<evidence type="ECO:0000313" key="1">
    <source>
        <dbReference type="EMBL" id="MFD2068920.1"/>
    </source>
</evidence>
<accession>A0ABW4X405</accession>
<dbReference type="SUPFAM" id="SSF55144">
    <property type="entry name" value="LigT-like"/>
    <property type="match status" value="1"/>
</dbReference>
<comment type="caution">
    <text evidence="1">The sequence shown here is derived from an EMBL/GenBank/DDBJ whole genome shotgun (WGS) entry which is preliminary data.</text>
</comment>
<gene>
    <name evidence="1" type="ORF">ACFSKU_18670</name>
</gene>
<sequence length="235" mass="27145">MTAKIDLHDHYKKMWDTSFNLFEEGAYELDPLIDVKDDTRYGVTLLARLSPEVKENILKFLDKLKLHEPGQYFYPASDLHITVMSFISCYAGFHLNMIKVEEYVSLIQSITAKLAAFQVHFSGITASPSCIMVQGFPNGDSLQELRDELRVAFKDSGLQQTMDTRYTIVTAHSTVLRFKELPTNSKVFNEVLEKYRDHDFGTALVHEVELVSNDWYQRQNMVKQLAKLKLLQEVR</sequence>
<keyword evidence="1" id="KW-0436">Ligase</keyword>
<dbReference type="GO" id="GO:0016874">
    <property type="term" value="F:ligase activity"/>
    <property type="evidence" value="ECO:0007669"/>
    <property type="project" value="UniProtKB-KW"/>
</dbReference>
<organism evidence="1 2">
    <name type="scientific">Pontibacter silvestris</name>
    <dbReference type="NCBI Taxonomy" id="2305183"/>
    <lineage>
        <taxon>Bacteria</taxon>
        <taxon>Pseudomonadati</taxon>
        <taxon>Bacteroidota</taxon>
        <taxon>Cytophagia</taxon>
        <taxon>Cytophagales</taxon>
        <taxon>Hymenobacteraceae</taxon>
        <taxon>Pontibacter</taxon>
    </lineage>
</organism>
<dbReference type="Gene3D" id="3.90.1140.10">
    <property type="entry name" value="Cyclic phosphodiesterase"/>
    <property type="match status" value="1"/>
</dbReference>
<keyword evidence="2" id="KW-1185">Reference proteome</keyword>
<dbReference type="EMBL" id="JBHUHV010000058">
    <property type="protein sequence ID" value="MFD2068920.1"/>
    <property type="molecule type" value="Genomic_DNA"/>
</dbReference>
<protein>
    <submittedName>
        <fullName evidence="1">2'-5' RNA ligase family protein</fullName>
    </submittedName>
</protein>
<dbReference type="Proteomes" id="UP001597369">
    <property type="component" value="Unassembled WGS sequence"/>
</dbReference>
<dbReference type="Pfam" id="PF13563">
    <property type="entry name" value="2_5_RNA_ligase2"/>
    <property type="match status" value="1"/>
</dbReference>